<organism evidence="1">
    <name type="scientific">Lepeophtheirus salmonis</name>
    <name type="common">Salmon louse</name>
    <name type="synonym">Caligus salmonis</name>
    <dbReference type="NCBI Taxonomy" id="72036"/>
    <lineage>
        <taxon>Eukaryota</taxon>
        <taxon>Metazoa</taxon>
        <taxon>Ecdysozoa</taxon>
        <taxon>Arthropoda</taxon>
        <taxon>Crustacea</taxon>
        <taxon>Multicrustacea</taxon>
        <taxon>Hexanauplia</taxon>
        <taxon>Copepoda</taxon>
        <taxon>Siphonostomatoida</taxon>
        <taxon>Caligidae</taxon>
        <taxon>Lepeophtheirus</taxon>
    </lineage>
</organism>
<dbReference type="EMBL" id="HACA01015157">
    <property type="protein sequence ID" value="CDW32518.1"/>
    <property type="molecule type" value="Transcribed_RNA"/>
</dbReference>
<accession>A0A0K2U2T7</accession>
<name>A0A0K2U2T7_LEPSM</name>
<reference evidence="1" key="1">
    <citation type="submission" date="2014-05" db="EMBL/GenBank/DDBJ databases">
        <authorList>
            <person name="Chronopoulou M."/>
        </authorList>
    </citation>
    <scope>NUCLEOTIDE SEQUENCE</scope>
    <source>
        <tissue evidence="1">Whole organism</tissue>
    </source>
</reference>
<proteinExistence type="predicted"/>
<protein>
    <submittedName>
        <fullName evidence="1">Uncharacterized protein</fullName>
    </submittedName>
</protein>
<sequence length="20" mass="2393">MQICSSLHPLFISNYKYFNS</sequence>
<dbReference type="AlphaFoldDB" id="A0A0K2U2T7"/>
<evidence type="ECO:0000313" key="1">
    <source>
        <dbReference type="EMBL" id="CDW32518.1"/>
    </source>
</evidence>